<dbReference type="EMBL" id="JAAMPC010000004">
    <property type="protein sequence ID" value="KAG2315624.1"/>
    <property type="molecule type" value="Genomic_DNA"/>
</dbReference>
<feature type="region of interest" description="Disordered" evidence="1">
    <location>
        <begin position="20"/>
        <end position="59"/>
    </location>
</feature>
<protein>
    <submittedName>
        <fullName evidence="2">Uncharacterized protein</fullName>
    </submittedName>
</protein>
<evidence type="ECO:0000256" key="1">
    <source>
        <dbReference type="SAM" id="MobiDB-lite"/>
    </source>
</evidence>
<dbReference type="Proteomes" id="UP000886595">
    <property type="component" value="Unassembled WGS sequence"/>
</dbReference>
<evidence type="ECO:0000313" key="3">
    <source>
        <dbReference type="Proteomes" id="UP000886595"/>
    </source>
</evidence>
<dbReference type="PANTHER" id="PTHR33132:SF93">
    <property type="entry name" value="GENOME ASSEMBLY, CHROMOSOME: A03"/>
    <property type="match status" value="1"/>
</dbReference>
<comment type="caution">
    <text evidence="2">The sequence shown here is derived from an EMBL/GenBank/DDBJ whole genome shotgun (WGS) entry which is preliminary data.</text>
</comment>
<feature type="region of interest" description="Disordered" evidence="1">
    <location>
        <begin position="102"/>
        <end position="122"/>
    </location>
</feature>
<gene>
    <name evidence="2" type="ORF">Bca52824_018746</name>
</gene>
<dbReference type="OrthoDB" id="1932391at2759"/>
<proteinExistence type="predicted"/>
<organism evidence="2 3">
    <name type="scientific">Brassica carinata</name>
    <name type="common">Ethiopian mustard</name>
    <name type="synonym">Abyssinian cabbage</name>
    <dbReference type="NCBI Taxonomy" id="52824"/>
    <lineage>
        <taxon>Eukaryota</taxon>
        <taxon>Viridiplantae</taxon>
        <taxon>Streptophyta</taxon>
        <taxon>Embryophyta</taxon>
        <taxon>Tracheophyta</taxon>
        <taxon>Spermatophyta</taxon>
        <taxon>Magnoliopsida</taxon>
        <taxon>eudicotyledons</taxon>
        <taxon>Gunneridae</taxon>
        <taxon>Pentapetalae</taxon>
        <taxon>rosids</taxon>
        <taxon>malvids</taxon>
        <taxon>Brassicales</taxon>
        <taxon>Brassicaceae</taxon>
        <taxon>Brassiceae</taxon>
        <taxon>Brassica</taxon>
    </lineage>
</organism>
<evidence type="ECO:0000313" key="2">
    <source>
        <dbReference type="EMBL" id="KAG2315624.1"/>
    </source>
</evidence>
<feature type="compositionally biased region" description="Basic and acidic residues" evidence="1">
    <location>
        <begin position="24"/>
        <end position="41"/>
    </location>
</feature>
<dbReference type="AlphaFoldDB" id="A0A8X8AWP2"/>
<reference evidence="2 3" key="1">
    <citation type="submission" date="2020-02" db="EMBL/GenBank/DDBJ databases">
        <authorList>
            <person name="Ma Q."/>
            <person name="Huang Y."/>
            <person name="Song X."/>
            <person name="Pei D."/>
        </authorList>
    </citation>
    <scope>NUCLEOTIDE SEQUENCE [LARGE SCALE GENOMIC DNA]</scope>
    <source>
        <strain evidence="2">Sxm20200214</strain>
        <tissue evidence="2">Leaf</tissue>
    </source>
</reference>
<dbReference type="PANTHER" id="PTHR33132">
    <property type="entry name" value="OSJNBB0118P14.9 PROTEIN"/>
    <property type="match status" value="1"/>
</dbReference>
<sequence length="122" mass="13195">MEGKEKEKEKEEAKRRTMMMNKIKLKETEQEISQEDVKRQEAYNMSPRTRGGGGPAGMVKSSSVRLSCLCAPTTHPGSFRCRYHRRNAGLGMSRGISVPTNLSMLAGGGSGSNATSSGSPKS</sequence>
<name>A0A8X8AWP2_BRACI</name>
<accession>A0A8X8AWP2</accession>
<keyword evidence="3" id="KW-1185">Reference proteome</keyword>
<feature type="compositionally biased region" description="Low complexity" evidence="1">
    <location>
        <begin position="112"/>
        <end position="122"/>
    </location>
</feature>